<evidence type="ECO:0000259" key="6">
    <source>
        <dbReference type="PROSITE" id="PS50835"/>
    </source>
</evidence>
<accession>A0A385H9I6</accession>
<dbReference type="PROSITE" id="PS50835">
    <property type="entry name" value="IG_LIKE"/>
    <property type="match status" value="1"/>
</dbReference>
<dbReference type="InterPro" id="IPR013783">
    <property type="entry name" value="Ig-like_fold"/>
</dbReference>
<evidence type="ECO:0000313" key="8">
    <source>
        <dbReference type="EMBL" id="CAE52593.1"/>
    </source>
</evidence>
<dbReference type="GO" id="GO:0071526">
    <property type="term" value="P:semaphorin-plexin signaling pathway"/>
    <property type="evidence" value="ECO:0007669"/>
    <property type="project" value="TreeGrafter"/>
</dbReference>
<organismHost>
    <name type="scientific">Vertebrata</name>
    <name type="common">vertebrates</name>
    <dbReference type="NCBI Taxonomy" id="7742"/>
</organismHost>
<evidence type="ECO:0000313" key="9">
    <source>
        <dbReference type="EMBL" id="QRM13581.1"/>
    </source>
</evidence>
<dbReference type="InterPro" id="IPR015943">
    <property type="entry name" value="WD40/YVTN_repeat-like_dom_sf"/>
</dbReference>
<reference evidence="8 10" key="1">
    <citation type="journal article" date="2004" name="J. Gen. Virol.">
        <title>Comparison of the genome sequence of FP9, an attenuated, tissue culture-adapted European fowlpox virus, with those of virulent American and European viruses.</title>
        <authorList>
            <person name="Skinner M.A."/>
            <person name="Laidlaw S.M."/>
        </authorList>
    </citation>
    <scope>NUCLEOTIDE SEQUENCE [LARGE SCALE GENOMIC DNA]</scope>
    <source>
        <strain evidence="8">HP1-438 Munich</strain>
    </source>
</reference>
<dbReference type="Gene3D" id="3.30.1680.10">
    <property type="entry name" value="ligand-binding face of the semaphorins, domain 2"/>
    <property type="match status" value="1"/>
</dbReference>
<keyword evidence="3" id="KW-1015">Disulfide bond</keyword>
<dbReference type="InterPro" id="IPR016201">
    <property type="entry name" value="PSI"/>
</dbReference>
<organism evidence="8 10">
    <name type="scientific">Fowlpox virus</name>
    <name type="common">FPV</name>
    <dbReference type="NCBI Taxonomy" id="10261"/>
    <lineage>
        <taxon>Viruses</taxon>
        <taxon>Varidnaviria</taxon>
        <taxon>Bamfordvirae</taxon>
        <taxon>Nucleocytoviricota</taxon>
        <taxon>Pokkesviricetes</taxon>
        <taxon>Chitovirales</taxon>
        <taxon>Poxviridae</taxon>
        <taxon>Chordopoxvirinae</taxon>
        <taxon>Avipoxvirus</taxon>
        <taxon>Avipoxvirus fowlpox</taxon>
    </lineage>
</organism>
<reference evidence="9" key="2">
    <citation type="journal article" date="2021" name="Arch. Virol.">
        <title>Characterisation of an Australian fowlpox virus carrying a near-full-length provirus of reticuloendotheliosis virus.</title>
        <authorList>
            <person name="Sarker S."/>
            <person name="Athukorala A."/>
            <person name="Bowden T.R."/>
            <person name="Boyle D.B."/>
        </authorList>
    </citation>
    <scope>NUCLEOTIDE SEQUENCE</scope>
    <source>
        <strain evidence="9">FWPV-S</strain>
    </source>
</reference>
<evidence type="ECO:0000256" key="2">
    <source>
        <dbReference type="ARBA" id="ARBA00023136"/>
    </source>
</evidence>
<dbReference type="SMART" id="SM00630">
    <property type="entry name" value="Sema"/>
    <property type="match status" value="1"/>
</dbReference>
<dbReference type="InterPro" id="IPR007110">
    <property type="entry name" value="Ig-like_dom"/>
</dbReference>
<accession>Q70HA3</accession>
<dbReference type="Proteomes" id="UP000627101">
    <property type="component" value="Segment"/>
</dbReference>
<dbReference type="InterPro" id="IPR001627">
    <property type="entry name" value="Semap_dom"/>
</dbReference>
<gene>
    <name evidence="8" type="primary">fp9.047</name>
</gene>
<dbReference type="EMBL" id="AJ581527">
    <property type="protein sequence ID" value="CAE52593.1"/>
    <property type="molecule type" value="Genomic_DNA"/>
</dbReference>
<dbReference type="Gene3D" id="2.130.10.10">
    <property type="entry name" value="YVTN repeat-like/Quinoprotein amine dehydrogenase"/>
    <property type="match status" value="1"/>
</dbReference>
<comment type="caution">
    <text evidence="5">Lacks conserved residue(s) required for the propagation of feature annotation.</text>
</comment>
<dbReference type="InterPro" id="IPR036352">
    <property type="entry name" value="Semap_dom_sf"/>
</dbReference>
<dbReference type="EMBL" id="MW142017">
    <property type="protein sequence ID" value="QRM13581.1"/>
    <property type="molecule type" value="Genomic_DNA"/>
</dbReference>
<evidence type="ECO:0000256" key="3">
    <source>
        <dbReference type="ARBA" id="ARBA00023157"/>
    </source>
</evidence>
<dbReference type="InterPro" id="IPR002165">
    <property type="entry name" value="Plexin_repeat"/>
</dbReference>
<evidence type="ECO:0000313" key="10">
    <source>
        <dbReference type="Proteomes" id="UP000150838"/>
    </source>
</evidence>
<dbReference type="SMART" id="SM00423">
    <property type="entry name" value="PSI"/>
    <property type="match status" value="1"/>
</dbReference>
<evidence type="ECO:0000256" key="1">
    <source>
        <dbReference type="ARBA" id="ARBA00004370"/>
    </source>
</evidence>
<proteinExistence type="predicted"/>
<sequence>MFYISIIIVILLVIPCNIAKIISPRVKSKLTENNIEFRYKTYMEDVVIYRTDCNTRLIIGVTNTVYVVNTTDKSNITVDFSPDNVSTQSGANYITFIGGYDDKILVCGTNSSSPTCWYINGTIKEPTPYGRGLSPESYDMTGLVLIDGKEIYSTIKKYSHLSTGFSRIVGKPVLYTSSSTMKNPKFVHLVSLQETNSINDTIYIFFQEEGMAKVSRVCKHDQGGSGSLSGSKWSTFLKSIMICEDLNVRFNYLKDVVVIKGKSPNETIIYGLFFNEWNYSAVCMFKFDKIQNNFNTSPLKGYSGGKVLSVRPGTCLNTSTPRDTFEVIDLYPETLYGVKGDFIFKTKYTYTHIVINTAVINYQHKDYRVTTFYLSTSDGKIHKVVVYEDGVINVIELTLKQYPSPVLALVSDERSEKLFVSYNDSTIELPLAFCHLYGGTCDSCLLSRDPHCGWTNIDCVYGGEKKLLQKDIYDVPKNICSGSLIKREPFSRKVYLSSSSYHVLSCPIESHQANYVWVNKHNKTIVDCGPDNNDMCYFFIYNLYDDNFGKYTCTSEEGWNKETVMIEELSKVNKDYSKRQLQEHAVNKKGNTLITCSKFLIIFVYLFVFIIV</sequence>
<evidence type="ECO:0000256" key="5">
    <source>
        <dbReference type="PROSITE-ProRule" id="PRU00352"/>
    </source>
</evidence>
<dbReference type="RefSeq" id="NP_039010.1">
    <property type="nucleotide sequence ID" value="NC_002188.1"/>
</dbReference>
<dbReference type="SUPFAM" id="SSF103575">
    <property type="entry name" value="Plexin repeat"/>
    <property type="match status" value="1"/>
</dbReference>
<keyword evidence="4" id="KW-0325">Glycoprotein</keyword>
<dbReference type="PANTHER" id="PTHR11036:SF80">
    <property type="entry name" value="SEMAPHORIN-7A"/>
    <property type="match status" value="1"/>
</dbReference>
<dbReference type="GO" id="GO:0005886">
    <property type="term" value="C:plasma membrane"/>
    <property type="evidence" value="ECO:0007669"/>
    <property type="project" value="TreeGrafter"/>
</dbReference>
<dbReference type="GO" id="GO:0030335">
    <property type="term" value="P:positive regulation of cell migration"/>
    <property type="evidence" value="ECO:0007669"/>
    <property type="project" value="TreeGrafter"/>
</dbReference>
<dbReference type="Gene3D" id="2.60.40.10">
    <property type="entry name" value="Immunoglobulins"/>
    <property type="match status" value="1"/>
</dbReference>
<dbReference type="KEGG" id="vg:1486595"/>
<dbReference type="Pfam" id="PF01437">
    <property type="entry name" value="PSI"/>
    <property type="match status" value="1"/>
</dbReference>
<dbReference type="PROSITE" id="PS51004">
    <property type="entry name" value="SEMA"/>
    <property type="match status" value="1"/>
</dbReference>
<dbReference type="GO" id="GO:0007229">
    <property type="term" value="P:integrin-mediated signaling pathway"/>
    <property type="evidence" value="ECO:0007669"/>
    <property type="project" value="TreeGrafter"/>
</dbReference>
<evidence type="ECO:0000256" key="4">
    <source>
        <dbReference type="ARBA" id="ARBA00023180"/>
    </source>
</evidence>
<protein>
    <submittedName>
        <fullName evidence="8">A39R semaphorin orthologue</fullName>
    </submittedName>
    <submittedName>
        <fullName evidence="9">Semaphorin vaccinia A39R-like protein</fullName>
    </submittedName>
</protein>
<dbReference type="InterPro" id="IPR027231">
    <property type="entry name" value="Semaphorin"/>
</dbReference>
<dbReference type="PANTHER" id="PTHR11036">
    <property type="entry name" value="SEMAPHORIN"/>
    <property type="match status" value="1"/>
</dbReference>
<feature type="domain" description="Ig-like" evidence="6">
    <location>
        <begin position="489"/>
        <end position="570"/>
    </location>
</feature>
<dbReference type="GO" id="GO:0030215">
    <property type="term" value="F:semaphorin receptor binding"/>
    <property type="evidence" value="ECO:0007669"/>
    <property type="project" value="InterPro"/>
</dbReference>
<dbReference type="Proteomes" id="UP000150838">
    <property type="component" value="Segment"/>
</dbReference>
<dbReference type="SUPFAM" id="SSF101912">
    <property type="entry name" value="Sema domain"/>
    <property type="match status" value="1"/>
</dbReference>
<keyword evidence="2" id="KW-0472">Membrane</keyword>
<evidence type="ECO:0000259" key="7">
    <source>
        <dbReference type="PROSITE" id="PS51004"/>
    </source>
</evidence>
<dbReference type="Pfam" id="PF01403">
    <property type="entry name" value="Sema"/>
    <property type="match status" value="1"/>
</dbReference>
<dbReference type="GO" id="GO:0045499">
    <property type="term" value="F:chemorepellent activity"/>
    <property type="evidence" value="ECO:0007669"/>
    <property type="project" value="TreeGrafter"/>
</dbReference>
<comment type="subcellular location">
    <subcellularLocation>
        <location evidence="1">Membrane</location>
    </subcellularLocation>
</comment>
<feature type="domain" description="Sema" evidence="7">
    <location>
        <begin position="27"/>
        <end position="431"/>
    </location>
</feature>
<dbReference type="OrthoDB" id="7700at10239"/>
<dbReference type="GO" id="GO:0005178">
    <property type="term" value="F:integrin binding"/>
    <property type="evidence" value="ECO:0007669"/>
    <property type="project" value="TreeGrafter"/>
</dbReference>
<name>A0A385H9I6_FOWPV</name>